<accession>A0A1D3UNK5</accession>
<proteinExistence type="predicted"/>
<evidence type="ECO:0000313" key="1">
    <source>
        <dbReference type="EMBL" id="SCQ21740.1"/>
    </source>
</evidence>
<sequence>MDTKVRQKKKPIKYIESILNPIEQNPGKRRKKALPGFFIKAIQSKKFINLFGQCTFLRSTYLLVDKLTIFKE</sequence>
<gene>
    <name evidence="1" type="ORF">TFUB20_01482</name>
</gene>
<organism evidence="1 2">
    <name type="scientific">Tannerella forsythia</name>
    <name type="common">Bacteroides forsythus</name>
    <dbReference type="NCBI Taxonomy" id="28112"/>
    <lineage>
        <taxon>Bacteria</taxon>
        <taxon>Pseudomonadati</taxon>
        <taxon>Bacteroidota</taxon>
        <taxon>Bacteroidia</taxon>
        <taxon>Bacteroidales</taxon>
        <taxon>Tannerellaceae</taxon>
        <taxon>Tannerella</taxon>
    </lineage>
</organism>
<evidence type="ECO:0000313" key="2">
    <source>
        <dbReference type="Proteomes" id="UP000182057"/>
    </source>
</evidence>
<dbReference type="Proteomes" id="UP000182057">
    <property type="component" value="Unassembled WGS sequence"/>
</dbReference>
<dbReference type="EMBL" id="FMMM01000054">
    <property type="protein sequence ID" value="SCQ21740.1"/>
    <property type="molecule type" value="Genomic_DNA"/>
</dbReference>
<name>A0A1D3UNK5_TANFO</name>
<dbReference type="AlphaFoldDB" id="A0A1D3UNK5"/>
<protein>
    <submittedName>
        <fullName evidence="1">Uncharacterized protein</fullName>
    </submittedName>
</protein>
<reference evidence="1 2" key="1">
    <citation type="submission" date="2016-09" db="EMBL/GenBank/DDBJ databases">
        <authorList>
            <person name="Capua I."/>
            <person name="De Benedictis P."/>
            <person name="Joannis T."/>
            <person name="Lombin L.H."/>
            <person name="Cattoli G."/>
        </authorList>
    </citation>
    <scope>NUCLEOTIDE SEQUENCE [LARGE SCALE GENOMIC DNA]</scope>
    <source>
        <strain evidence="1 2">UB20</strain>
    </source>
</reference>